<evidence type="ECO:0000313" key="15">
    <source>
        <dbReference type="Proteomes" id="UP001183643"/>
    </source>
</evidence>
<reference evidence="14" key="1">
    <citation type="submission" date="2023-07" db="EMBL/GenBank/DDBJ databases">
        <title>Sequencing the genomes of 1000 actinobacteria strains.</title>
        <authorList>
            <person name="Klenk H.-P."/>
        </authorList>
    </citation>
    <scope>NUCLEOTIDE SEQUENCE</scope>
    <source>
        <strain evidence="14">DSM 44707</strain>
    </source>
</reference>
<dbReference type="RefSeq" id="WP_310368262.1">
    <property type="nucleotide sequence ID" value="NZ_JAVDYB010000001.1"/>
</dbReference>
<dbReference type="SMART" id="SM00304">
    <property type="entry name" value="HAMP"/>
    <property type="match status" value="1"/>
</dbReference>
<gene>
    <name evidence="14" type="ORF">J2S41_003035</name>
</gene>
<dbReference type="SUPFAM" id="SSF47384">
    <property type="entry name" value="Homodimeric domain of signal transducing histidine kinase"/>
    <property type="match status" value="1"/>
</dbReference>
<dbReference type="GO" id="GO:0000155">
    <property type="term" value="F:phosphorelay sensor kinase activity"/>
    <property type="evidence" value="ECO:0007669"/>
    <property type="project" value="InterPro"/>
</dbReference>
<comment type="subcellular location">
    <subcellularLocation>
        <location evidence="2">Cell membrane</location>
    </subcellularLocation>
</comment>
<dbReference type="Pfam" id="PF00512">
    <property type="entry name" value="HisKA"/>
    <property type="match status" value="1"/>
</dbReference>
<dbReference type="InterPro" id="IPR003661">
    <property type="entry name" value="HisK_dim/P_dom"/>
</dbReference>
<dbReference type="PROSITE" id="PS50885">
    <property type="entry name" value="HAMP"/>
    <property type="match status" value="1"/>
</dbReference>
<evidence type="ECO:0000256" key="9">
    <source>
        <dbReference type="ARBA" id="ARBA00023012"/>
    </source>
</evidence>
<evidence type="ECO:0000256" key="11">
    <source>
        <dbReference type="SAM" id="Phobius"/>
    </source>
</evidence>
<organism evidence="14 15">
    <name type="scientific">Catenuloplanes atrovinosus</name>
    <dbReference type="NCBI Taxonomy" id="137266"/>
    <lineage>
        <taxon>Bacteria</taxon>
        <taxon>Bacillati</taxon>
        <taxon>Actinomycetota</taxon>
        <taxon>Actinomycetes</taxon>
        <taxon>Micromonosporales</taxon>
        <taxon>Micromonosporaceae</taxon>
        <taxon>Catenuloplanes</taxon>
    </lineage>
</organism>
<dbReference type="GO" id="GO:0005886">
    <property type="term" value="C:plasma membrane"/>
    <property type="evidence" value="ECO:0007669"/>
    <property type="project" value="UniProtKB-SubCell"/>
</dbReference>
<dbReference type="InterPro" id="IPR036890">
    <property type="entry name" value="HATPase_C_sf"/>
</dbReference>
<dbReference type="Pfam" id="PF02518">
    <property type="entry name" value="HATPase_c"/>
    <property type="match status" value="1"/>
</dbReference>
<protein>
    <recommendedName>
        <fullName evidence="3">histidine kinase</fullName>
        <ecNumber evidence="3">2.7.13.3</ecNumber>
    </recommendedName>
</protein>
<keyword evidence="15" id="KW-1185">Reference proteome</keyword>
<comment type="catalytic activity">
    <reaction evidence="1">
        <text>ATP + protein L-histidine = ADP + protein N-phospho-L-histidine.</text>
        <dbReference type="EC" id="2.7.13.3"/>
    </reaction>
</comment>
<dbReference type="PRINTS" id="PR00344">
    <property type="entry name" value="BCTRLSENSOR"/>
</dbReference>
<evidence type="ECO:0000256" key="10">
    <source>
        <dbReference type="ARBA" id="ARBA00023136"/>
    </source>
</evidence>
<feature type="domain" description="HAMP" evidence="13">
    <location>
        <begin position="185"/>
        <end position="237"/>
    </location>
</feature>
<dbReference type="CDD" id="cd06225">
    <property type="entry name" value="HAMP"/>
    <property type="match status" value="1"/>
</dbReference>
<dbReference type="InterPro" id="IPR036097">
    <property type="entry name" value="HisK_dim/P_sf"/>
</dbReference>
<evidence type="ECO:0000256" key="4">
    <source>
        <dbReference type="ARBA" id="ARBA00022553"/>
    </source>
</evidence>
<dbReference type="PANTHER" id="PTHR45436">
    <property type="entry name" value="SENSOR HISTIDINE KINASE YKOH"/>
    <property type="match status" value="1"/>
</dbReference>
<evidence type="ECO:0000256" key="1">
    <source>
        <dbReference type="ARBA" id="ARBA00000085"/>
    </source>
</evidence>
<dbReference type="InterPro" id="IPR005467">
    <property type="entry name" value="His_kinase_dom"/>
</dbReference>
<feature type="transmembrane region" description="Helical" evidence="11">
    <location>
        <begin position="16"/>
        <end position="36"/>
    </location>
</feature>
<evidence type="ECO:0000256" key="2">
    <source>
        <dbReference type="ARBA" id="ARBA00004236"/>
    </source>
</evidence>
<evidence type="ECO:0000256" key="3">
    <source>
        <dbReference type="ARBA" id="ARBA00012438"/>
    </source>
</evidence>
<dbReference type="InterPro" id="IPR050428">
    <property type="entry name" value="TCS_sensor_his_kinase"/>
</dbReference>
<dbReference type="CDD" id="cd00082">
    <property type="entry name" value="HisKA"/>
    <property type="match status" value="1"/>
</dbReference>
<feature type="domain" description="Histidine kinase" evidence="12">
    <location>
        <begin position="245"/>
        <end position="454"/>
    </location>
</feature>
<dbReference type="Pfam" id="PF00672">
    <property type="entry name" value="HAMP"/>
    <property type="match status" value="1"/>
</dbReference>
<evidence type="ECO:0000256" key="7">
    <source>
        <dbReference type="ARBA" id="ARBA00022777"/>
    </source>
</evidence>
<keyword evidence="9" id="KW-0902">Two-component regulatory system</keyword>
<keyword evidence="5" id="KW-0808">Transferase</keyword>
<dbReference type="InterPro" id="IPR003594">
    <property type="entry name" value="HATPase_dom"/>
</dbReference>
<dbReference type="SUPFAM" id="SSF158472">
    <property type="entry name" value="HAMP domain-like"/>
    <property type="match status" value="1"/>
</dbReference>
<keyword evidence="6 11" id="KW-0812">Transmembrane</keyword>
<dbReference type="PROSITE" id="PS50109">
    <property type="entry name" value="HIS_KIN"/>
    <property type="match status" value="1"/>
</dbReference>
<keyword evidence="10 11" id="KW-0472">Membrane</keyword>
<proteinExistence type="predicted"/>
<evidence type="ECO:0000256" key="8">
    <source>
        <dbReference type="ARBA" id="ARBA00022989"/>
    </source>
</evidence>
<dbReference type="InterPro" id="IPR004358">
    <property type="entry name" value="Sig_transdc_His_kin-like_C"/>
</dbReference>
<keyword evidence="8 11" id="KW-1133">Transmembrane helix</keyword>
<dbReference type="Gene3D" id="3.30.565.10">
    <property type="entry name" value="Histidine kinase-like ATPase, C-terminal domain"/>
    <property type="match status" value="1"/>
</dbReference>
<dbReference type="EMBL" id="JAVDYB010000001">
    <property type="protein sequence ID" value="MDR7276257.1"/>
    <property type="molecule type" value="Genomic_DNA"/>
</dbReference>
<evidence type="ECO:0000259" key="13">
    <source>
        <dbReference type="PROSITE" id="PS50885"/>
    </source>
</evidence>
<keyword evidence="7 14" id="KW-0418">Kinase</keyword>
<dbReference type="SMART" id="SM00388">
    <property type="entry name" value="HisKA"/>
    <property type="match status" value="1"/>
</dbReference>
<accession>A0AAE3YPH4</accession>
<dbReference type="Proteomes" id="UP001183643">
    <property type="component" value="Unassembled WGS sequence"/>
</dbReference>
<dbReference type="Gene3D" id="1.10.287.130">
    <property type="match status" value="1"/>
</dbReference>
<evidence type="ECO:0000256" key="6">
    <source>
        <dbReference type="ARBA" id="ARBA00022692"/>
    </source>
</evidence>
<dbReference type="InterPro" id="IPR003660">
    <property type="entry name" value="HAMP_dom"/>
</dbReference>
<dbReference type="SMART" id="SM00387">
    <property type="entry name" value="HATPase_c"/>
    <property type="match status" value="1"/>
</dbReference>
<comment type="caution">
    <text evidence="14">The sequence shown here is derived from an EMBL/GenBank/DDBJ whole genome shotgun (WGS) entry which is preliminary data.</text>
</comment>
<evidence type="ECO:0000259" key="12">
    <source>
        <dbReference type="PROSITE" id="PS50109"/>
    </source>
</evidence>
<feature type="transmembrane region" description="Helical" evidence="11">
    <location>
        <begin position="160"/>
        <end position="181"/>
    </location>
</feature>
<dbReference type="PANTHER" id="PTHR45436:SF5">
    <property type="entry name" value="SENSOR HISTIDINE KINASE TRCS"/>
    <property type="match status" value="1"/>
</dbReference>
<evidence type="ECO:0000313" key="14">
    <source>
        <dbReference type="EMBL" id="MDR7276257.1"/>
    </source>
</evidence>
<dbReference type="AlphaFoldDB" id="A0AAE3YPH4"/>
<name>A0AAE3YPH4_9ACTN</name>
<sequence>MRFLDRAGLRARVTTGFAAGALVLSLVMAFVSYQLVRRSLITERENTAVRAAYYDAAIVEAGVNNTPTPDIGTVLRSLDTGDSRRAVLQLDGQWHARSADLGLTAAIPAELQRHAATGRVGVQRVRAGGGPALVVAVPLRGGAVFYEIDAMDELDRTLRLLALILTVVALGTAGTGALIGWNATRYVLRPLTRVANAAQEITAGRHFARLDPAAEPDLARLTTSFNLMVDQLSARMERDRRFAADVSHELRSPLQTLAAAASVLDRRRDSLDDRTALAAGLVVAEVDRFQRLVDDLLELARTDRPADRREVDVAELARQACRDHGFDPGIVTVVAGPVIWSVDRRRIRQLLDNLLDNAAGYGGGATEVRLTAGPERCRIEVDDEGPGVSPEDKPLIWDRFVRGRAQSSSRADGGGTGLGLALVAQHAAAHHGTAEVLDRPGGGARFRIDLPECL</sequence>
<evidence type="ECO:0000256" key="5">
    <source>
        <dbReference type="ARBA" id="ARBA00022679"/>
    </source>
</evidence>
<keyword evidence="4" id="KW-0597">Phosphoprotein</keyword>
<dbReference type="SUPFAM" id="SSF55874">
    <property type="entry name" value="ATPase domain of HSP90 chaperone/DNA topoisomerase II/histidine kinase"/>
    <property type="match status" value="1"/>
</dbReference>
<dbReference type="Gene3D" id="6.10.340.10">
    <property type="match status" value="1"/>
</dbReference>
<dbReference type="EC" id="2.7.13.3" evidence="3"/>